<dbReference type="AlphaFoldDB" id="A0A1J0GKC1"/>
<dbReference type="EMBL" id="CP015756">
    <property type="protein sequence ID" value="APC41376.1"/>
    <property type="molecule type" value="Genomic_DNA"/>
</dbReference>
<dbReference type="OrthoDB" id="9814017at2"/>
<proteinExistence type="predicted"/>
<dbReference type="RefSeq" id="WP_071613673.1">
    <property type="nucleotide sequence ID" value="NZ_CP015756.1"/>
</dbReference>
<dbReference type="Gene3D" id="1.10.3210.10">
    <property type="entry name" value="Hypothetical protein af1432"/>
    <property type="match status" value="1"/>
</dbReference>
<dbReference type="SUPFAM" id="SSF109604">
    <property type="entry name" value="HD-domain/PDEase-like"/>
    <property type="match status" value="1"/>
</dbReference>
<keyword evidence="2" id="KW-1185">Reference proteome</keyword>
<evidence type="ECO:0000313" key="1">
    <source>
        <dbReference type="EMBL" id="APC41376.1"/>
    </source>
</evidence>
<sequence>MSGENILKTYKQLHISQEYNSFIPINVDSKYINTYVILFQAIRLSALLHDVGHPLFSHVTEFALKDVWKIINEINKENRTERQEKYID</sequence>
<evidence type="ECO:0000313" key="2">
    <source>
        <dbReference type="Proteomes" id="UP000182569"/>
    </source>
</evidence>
<protein>
    <submittedName>
        <fullName evidence="1">Uncharacterized protein</fullName>
    </submittedName>
</protein>
<accession>A0A1J0GKC1</accession>
<dbReference type="Proteomes" id="UP000182569">
    <property type="component" value="Chromosome"/>
</dbReference>
<dbReference type="KEGG" id="ceu:A7L45_15460"/>
<name>A0A1J0GKC1_9CLOT</name>
<organism evidence="1 2">
    <name type="scientific">Clostridium estertheticum subsp. estertheticum</name>
    <dbReference type="NCBI Taxonomy" id="1552"/>
    <lineage>
        <taxon>Bacteria</taxon>
        <taxon>Bacillati</taxon>
        <taxon>Bacillota</taxon>
        <taxon>Clostridia</taxon>
        <taxon>Eubacteriales</taxon>
        <taxon>Clostridiaceae</taxon>
        <taxon>Clostridium</taxon>
    </lineage>
</organism>
<gene>
    <name evidence="1" type="ORF">A7L45_15460</name>
</gene>
<reference evidence="2" key="1">
    <citation type="journal article" date="2016" name="Front. Microbiol.">
        <title>Complete Genome Sequence of Clostridium estertheticum DSM 8809, a Microbe Identified in Spoiled Vacuum Packed Beef.</title>
        <authorList>
            <person name="Yu Z."/>
            <person name="Gunn L."/>
            <person name="Brennan E."/>
            <person name="Reid R."/>
            <person name="Wall P.G."/>
            <person name="Gaora O.P."/>
            <person name="Hurley D."/>
            <person name="Bolton D."/>
            <person name="Fanning S."/>
        </authorList>
    </citation>
    <scope>NUCLEOTIDE SEQUENCE [LARGE SCALE GENOMIC DNA]</scope>
    <source>
        <strain evidence="2">DSM 8809</strain>
    </source>
</reference>